<keyword evidence="3" id="KW-1185">Reference proteome</keyword>
<sequence>MCSFLNCCSGNTHDDMLLAKLETILVLVTLVLQCLFSTWIRDFLCGQSG</sequence>
<keyword evidence="1" id="KW-0472">Membrane</keyword>
<evidence type="ECO:0000313" key="3">
    <source>
        <dbReference type="Proteomes" id="UP001371456"/>
    </source>
</evidence>
<gene>
    <name evidence="2" type="ORF">RDI58_029098</name>
</gene>
<dbReference type="AlphaFoldDB" id="A0AAN8XZM2"/>
<comment type="caution">
    <text evidence="2">The sequence shown here is derived from an EMBL/GenBank/DDBJ whole genome shotgun (WGS) entry which is preliminary data.</text>
</comment>
<keyword evidence="1" id="KW-1133">Transmembrane helix</keyword>
<protein>
    <submittedName>
        <fullName evidence="2">Uncharacterized protein</fullName>
    </submittedName>
</protein>
<name>A0AAN8XZM2_SOLBU</name>
<organism evidence="2 3">
    <name type="scientific">Solanum bulbocastanum</name>
    <name type="common">Wild potato</name>
    <dbReference type="NCBI Taxonomy" id="147425"/>
    <lineage>
        <taxon>Eukaryota</taxon>
        <taxon>Viridiplantae</taxon>
        <taxon>Streptophyta</taxon>
        <taxon>Embryophyta</taxon>
        <taxon>Tracheophyta</taxon>
        <taxon>Spermatophyta</taxon>
        <taxon>Magnoliopsida</taxon>
        <taxon>eudicotyledons</taxon>
        <taxon>Gunneridae</taxon>
        <taxon>Pentapetalae</taxon>
        <taxon>asterids</taxon>
        <taxon>lamiids</taxon>
        <taxon>Solanales</taxon>
        <taxon>Solanaceae</taxon>
        <taxon>Solanoideae</taxon>
        <taxon>Solaneae</taxon>
        <taxon>Solanum</taxon>
    </lineage>
</organism>
<accession>A0AAN8XZM2</accession>
<dbReference type="EMBL" id="JBANQN010000012">
    <property type="protein sequence ID" value="KAK6773859.1"/>
    <property type="molecule type" value="Genomic_DNA"/>
</dbReference>
<evidence type="ECO:0000313" key="2">
    <source>
        <dbReference type="EMBL" id="KAK6773859.1"/>
    </source>
</evidence>
<dbReference type="Proteomes" id="UP001371456">
    <property type="component" value="Unassembled WGS sequence"/>
</dbReference>
<evidence type="ECO:0000256" key="1">
    <source>
        <dbReference type="SAM" id="Phobius"/>
    </source>
</evidence>
<feature type="transmembrane region" description="Helical" evidence="1">
    <location>
        <begin position="24"/>
        <end position="44"/>
    </location>
</feature>
<reference evidence="2 3" key="1">
    <citation type="submission" date="2024-02" db="EMBL/GenBank/DDBJ databases">
        <title>de novo genome assembly of Solanum bulbocastanum strain 11H21.</title>
        <authorList>
            <person name="Hosaka A.J."/>
        </authorList>
    </citation>
    <scope>NUCLEOTIDE SEQUENCE [LARGE SCALE GENOMIC DNA]</scope>
    <source>
        <tissue evidence="2">Young leaves</tissue>
    </source>
</reference>
<proteinExistence type="predicted"/>
<keyword evidence="1" id="KW-0812">Transmembrane</keyword>